<feature type="transmembrane region" description="Helical" evidence="1">
    <location>
        <begin position="99"/>
        <end position="117"/>
    </location>
</feature>
<feature type="transmembrane region" description="Helical" evidence="1">
    <location>
        <begin position="229"/>
        <end position="249"/>
    </location>
</feature>
<dbReference type="InterPro" id="IPR002656">
    <property type="entry name" value="Acyl_transf_3_dom"/>
</dbReference>
<reference evidence="4" key="1">
    <citation type="journal article" date="2019" name="Int. J. Syst. Evol. Microbiol.">
        <title>The Global Catalogue of Microorganisms (GCM) 10K type strain sequencing project: providing services to taxonomists for standard genome sequencing and annotation.</title>
        <authorList>
            <consortium name="The Broad Institute Genomics Platform"/>
            <consortium name="The Broad Institute Genome Sequencing Center for Infectious Disease"/>
            <person name="Wu L."/>
            <person name="Ma J."/>
        </authorList>
    </citation>
    <scope>NUCLEOTIDE SEQUENCE [LARGE SCALE GENOMIC DNA]</scope>
    <source>
        <strain evidence="4">JCM 13002</strain>
    </source>
</reference>
<sequence>MRAWSWSKSHGGLAESLGRANAFGALRLMLAGAVLVSHLFPLGYGRRDPLWAASGRQTDLGRLAVTGFFVLSGFLITASGRRTRPLRFLRNRALRIAPGLLAAVLVTGFVIMPVLYWREHGSLGGFWEHPHGPLRYLLGASPADGSWDVSDVLVEGIERGTNHNANINGALWSLKYEALCYLLVALFAVAGVLRRAPAMLAVPAALLWFAESAGWLFGRSLGGGPFHLAVPVVGEVSLGLAVDLAYAFLLGAAAQVHQRRLPVHDGLAVVCVAALAASLRWGGLLPVGFPALTYLTVWLAVRLPGPFRRIGRRQDYSYGVYIYGFAVEQGLAVFGVPRAGLFCYLVSAAVTTAGLALLSWHVVEAPALRLRTGSTAGRKNRPPP</sequence>
<feature type="transmembrane region" description="Helical" evidence="1">
    <location>
        <begin position="200"/>
        <end position="217"/>
    </location>
</feature>
<feature type="transmembrane region" description="Helical" evidence="1">
    <location>
        <begin position="60"/>
        <end position="78"/>
    </location>
</feature>
<keyword evidence="4" id="KW-1185">Reference proteome</keyword>
<feature type="transmembrane region" description="Helical" evidence="1">
    <location>
        <begin position="287"/>
        <end position="304"/>
    </location>
</feature>
<dbReference type="Pfam" id="PF01757">
    <property type="entry name" value="Acyl_transf_3"/>
    <property type="match status" value="1"/>
</dbReference>
<keyword evidence="3" id="KW-0808">Transferase</keyword>
<keyword evidence="1" id="KW-1133">Transmembrane helix</keyword>
<evidence type="ECO:0000313" key="3">
    <source>
        <dbReference type="EMBL" id="GAA1069358.1"/>
    </source>
</evidence>
<feature type="transmembrane region" description="Helical" evidence="1">
    <location>
        <begin position="20"/>
        <end position="40"/>
    </location>
</feature>
<feature type="transmembrane region" description="Helical" evidence="1">
    <location>
        <begin position="316"/>
        <end position="336"/>
    </location>
</feature>
<evidence type="ECO:0000259" key="2">
    <source>
        <dbReference type="Pfam" id="PF01757"/>
    </source>
</evidence>
<feature type="transmembrane region" description="Helical" evidence="1">
    <location>
        <begin position="176"/>
        <end position="193"/>
    </location>
</feature>
<feature type="domain" description="Acyltransferase 3" evidence="2">
    <location>
        <begin position="25"/>
        <end position="358"/>
    </location>
</feature>
<dbReference type="Proteomes" id="UP001499987">
    <property type="component" value="Unassembled WGS sequence"/>
</dbReference>
<evidence type="ECO:0000313" key="4">
    <source>
        <dbReference type="Proteomes" id="UP001499987"/>
    </source>
</evidence>
<dbReference type="RefSeq" id="WP_344621464.1">
    <property type="nucleotide sequence ID" value="NZ_BAAALD010000001.1"/>
</dbReference>
<keyword evidence="1" id="KW-0812">Transmembrane</keyword>
<accession>A0ABP4DRI0</accession>
<proteinExistence type="predicted"/>
<dbReference type="EMBL" id="BAAALD010000001">
    <property type="protein sequence ID" value="GAA1069358.1"/>
    <property type="molecule type" value="Genomic_DNA"/>
</dbReference>
<dbReference type="GO" id="GO:0016746">
    <property type="term" value="F:acyltransferase activity"/>
    <property type="evidence" value="ECO:0007669"/>
    <property type="project" value="UniProtKB-KW"/>
</dbReference>
<keyword evidence="1" id="KW-0472">Membrane</keyword>
<name>A0ABP4DRI0_9ACTN</name>
<keyword evidence="3" id="KW-0012">Acyltransferase</keyword>
<organism evidence="3 4">
    <name type="scientific">Kitasatospora arboriphila</name>
    <dbReference type="NCBI Taxonomy" id="258052"/>
    <lineage>
        <taxon>Bacteria</taxon>
        <taxon>Bacillati</taxon>
        <taxon>Actinomycetota</taxon>
        <taxon>Actinomycetes</taxon>
        <taxon>Kitasatosporales</taxon>
        <taxon>Streptomycetaceae</taxon>
        <taxon>Kitasatospora</taxon>
    </lineage>
</organism>
<feature type="transmembrane region" description="Helical" evidence="1">
    <location>
        <begin position="342"/>
        <end position="363"/>
    </location>
</feature>
<comment type="caution">
    <text evidence="3">The sequence shown here is derived from an EMBL/GenBank/DDBJ whole genome shotgun (WGS) entry which is preliminary data.</text>
</comment>
<gene>
    <name evidence="3" type="ORF">GCM10009663_01490</name>
</gene>
<protein>
    <submittedName>
        <fullName evidence="3">Acyltransferase</fullName>
    </submittedName>
</protein>
<evidence type="ECO:0000256" key="1">
    <source>
        <dbReference type="SAM" id="Phobius"/>
    </source>
</evidence>